<dbReference type="Gene3D" id="3.90.79.10">
    <property type="entry name" value="Nucleoside Triphosphate Pyrophosphohydrolase"/>
    <property type="match status" value="1"/>
</dbReference>
<evidence type="ECO:0000256" key="1">
    <source>
        <dbReference type="ARBA" id="ARBA00001946"/>
    </source>
</evidence>
<dbReference type="GO" id="GO:0016787">
    <property type="term" value="F:hydrolase activity"/>
    <property type="evidence" value="ECO:0007669"/>
    <property type="project" value="UniProtKB-KW"/>
</dbReference>
<accession>A0A0G1S4J0</accession>
<dbReference type="PANTHER" id="PTHR43046">
    <property type="entry name" value="GDP-MANNOSE MANNOSYL HYDROLASE"/>
    <property type="match status" value="1"/>
</dbReference>
<dbReference type="AlphaFoldDB" id="A0A0G1S4J0"/>
<dbReference type="PANTHER" id="PTHR43046:SF14">
    <property type="entry name" value="MUTT_NUDIX FAMILY PROTEIN"/>
    <property type="match status" value="1"/>
</dbReference>
<protein>
    <recommendedName>
        <fullName evidence="3">Nudix hydrolase domain-containing protein</fullName>
    </recommendedName>
</protein>
<reference evidence="4 5" key="1">
    <citation type="journal article" date="2015" name="Nature">
        <title>rRNA introns, odd ribosomes, and small enigmatic genomes across a large radiation of phyla.</title>
        <authorList>
            <person name="Brown C.T."/>
            <person name="Hug L.A."/>
            <person name="Thomas B.C."/>
            <person name="Sharon I."/>
            <person name="Castelle C.J."/>
            <person name="Singh A."/>
            <person name="Wilkins M.J."/>
            <person name="Williams K.H."/>
            <person name="Banfield J.F."/>
        </authorList>
    </citation>
    <scope>NUCLEOTIDE SEQUENCE [LARGE SCALE GENOMIC DNA]</scope>
</reference>
<evidence type="ECO:0000256" key="2">
    <source>
        <dbReference type="ARBA" id="ARBA00022801"/>
    </source>
</evidence>
<organism evidence="4 5">
    <name type="scientific">Candidatus Amesbacteria bacterium GW2011_GWA1_47_16</name>
    <dbReference type="NCBI Taxonomy" id="1618353"/>
    <lineage>
        <taxon>Bacteria</taxon>
        <taxon>Candidatus Amesiibacteriota</taxon>
    </lineage>
</organism>
<evidence type="ECO:0000313" key="5">
    <source>
        <dbReference type="Proteomes" id="UP000034364"/>
    </source>
</evidence>
<evidence type="ECO:0000313" key="4">
    <source>
        <dbReference type="EMBL" id="KKU64419.1"/>
    </source>
</evidence>
<gene>
    <name evidence="4" type="ORF">UX87_C0008G0017</name>
</gene>
<name>A0A0G1S4J0_9BACT</name>
<dbReference type="PROSITE" id="PS51462">
    <property type="entry name" value="NUDIX"/>
    <property type="match status" value="1"/>
</dbReference>
<dbReference type="CDD" id="cd02883">
    <property type="entry name" value="NUDIX_Hydrolase"/>
    <property type="match status" value="1"/>
</dbReference>
<comment type="caution">
    <text evidence="4">The sequence shown here is derived from an EMBL/GenBank/DDBJ whole genome shotgun (WGS) entry which is preliminary data.</text>
</comment>
<comment type="cofactor">
    <cofactor evidence="1">
        <name>Mg(2+)</name>
        <dbReference type="ChEBI" id="CHEBI:18420"/>
    </cofactor>
</comment>
<dbReference type="EMBL" id="LCNV01000008">
    <property type="protein sequence ID" value="KKU64419.1"/>
    <property type="molecule type" value="Genomic_DNA"/>
</dbReference>
<proteinExistence type="predicted"/>
<dbReference type="Proteomes" id="UP000034364">
    <property type="component" value="Unassembled WGS sequence"/>
</dbReference>
<sequence>MKNDGSSKDNPKIGVAAIVLNSKGEILIGFDGNKNKWAFPGGHWDGAVNGETLEEAVLREILEETGGHYGKGIKCHIINKVYERTFFREDNALWYKSIGYLAEYKSGILGEDPDEKRTQWQFLPVKSIEGLDLFEPAKYGLSEYLKGK</sequence>
<evidence type="ECO:0000259" key="3">
    <source>
        <dbReference type="PROSITE" id="PS51462"/>
    </source>
</evidence>
<dbReference type="SUPFAM" id="SSF55811">
    <property type="entry name" value="Nudix"/>
    <property type="match status" value="1"/>
</dbReference>
<feature type="domain" description="Nudix hydrolase" evidence="3">
    <location>
        <begin position="10"/>
        <end position="145"/>
    </location>
</feature>
<dbReference type="Pfam" id="PF00293">
    <property type="entry name" value="NUDIX"/>
    <property type="match status" value="1"/>
</dbReference>
<dbReference type="InterPro" id="IPR015797">
    <property type="entry name" value="NUDIX_hydrolase-like_dom_sf"/>
</dbReference>
<keyword evidence="2" id="KW-0378">Hydrolase</keyword>
<dbReference type="InterPro" id="IPR000086">
    <property type="entry name" value="NUDIX_hydrolase_dom"/>
</dbReference>